<feature type="compositionally biased region" description="Basic and acidic residues" evidence="2">
    <location>
        <begin position="295"/>
        <end position="310"/>
    </location>
</feature>
<feature type="region of interest" description="Disordered" evidence="2">
    <location>
        <begin position="249"/>
        <end position="358"/>
    </location>
</feature>
<dbReference type="EMBL" id="RBZV01000005">
    <property type="protein sequence ID" value="RKP47601.1"/>
    <property type="molecule type" value="Genomic_DNA"/>
</dbReference>
<dbReference type="AlphaFoldDB" id="A0A494XD68"/>
<accession>A0A494XD68</accession>
<feature type="compositionally biased region" description="Low complexity" evidence="2">
    <location>
        <begin position="345"/>
        <end position="357"/>
    </location>
</feature>
<gene>
    <name evidence="3" type="ORF">D7S89_15360</name>
</gene>
<feature type="coiled-coil region" evidence="1">
    <location>
        <begin position="170"/>
        <end position="211"/>
    </location>
</feature>
<dbReference type="PANTHER" id="PTHR37508:SF1">
    <property type="entry name" value="TRANSMEMBRANE PROTEIN"/>
    <property type="match status" value="1"/>
</dbReference>
<name>A0A494XD68_9BURK</name>
<evidence type="ECO:0000313" key="4">
    <source>
        <dbReference type="Proteomes" id="UP000280434"/>
    </source>
</evidence>
<proteinExistence type="predicted"/>
<keyword evidence="1" id="KW-0175">Coiled coil</keyword>
<evidence type="ECO:0000256" key="1">
    <source>
        <dbReference type="SAM" id="Coils"/>
    </source>
</evidence>
<reference evidence="3 4" key="1">
    <citation type="submission" date="2018-10" db="EMBL/GenBank/DDBJ databases">
        <title>Paraburkholderia sp. 7MK8-2, isolated from soil.</title>
        <authorList>
            <person name="Gao Z.-H."/>
            <person name="Qiu L.-H."/>
        </authorList>
    </citation>
    <scope>NUCLEOTIDE SEQUENCE [LARGE SCALE GENOMIC DNA]</scope>
    <source>
        <strain evidence="3 4">7MK8-2</strain>
    </source>
</reference>
<dbReference type="PANTHER" id="PTHR37508">
    <property type="entry name" value="TRANSMEMBRANE PROTEIN"/>
    <property type="match status" value="1"/>
</dbReference>
<protein>
    <submittedName>
        <fullName evidence="3">Uncharacterized protein</fullName>
    </submittedName>
</protein>
<sequence length="604" mass="65462">MLPGESTGYALNQVPGAQTGAVVQARANVLKNIELNKLVTGLSRTGDLIYLAYNGVAGFGELTASLTELHDQFGKLCGKCDVDLGYFAAQSQQIQSILVDAFTALFDDEPEFAYQTLSDCGKAATALANKAEALAKEFDQLGDFAVQILASTEKTQAMQQAKSAEFKRKVADLNARTAKTNALLKSLREQKAKLEKLYNEAAEKADTAESRAFSMTFMSALMQPISAGLGTFAAIYTGGPALAVANTAKNILPTTPPPKDSTKADAEKREEDAKAELKDATEQAGEAQKAADTAKQAKDAADQVAAEKTEQAANARASAEKETDDDELAKKEAAAKRAEAEAKNASEQASKAKAAADAAKKQADDKAELVKSKQALLQSAVEALSKAGDNASKAGESYLAVAEDLRKEKMAYFKSLEAKQQMEAESLGDIEKYAIEIKNFNGEIDDVEIAVASLFLAIGALKQVAVVLRMANQFWTQMANACEQLADNRLKNKIEYFSKMAPEKRRTYIQNDRFKQEVIGYYAGWKAIEVVCQEYASEASKIQKRVHRDFATSLPIQEKRKKAKEMSETLLKDTEMDRVENEKEKSALQASIKAENEPKAAVVA</sequence>
<feature type="region of interest" description="Disordered" evidence="2">
    <location>
        <begin position="565"/>
        <end position="604"/>
    </location>
</feature>
<keyword evidence="4" id="KW-1185">Reference proteome</keyword>
<feature type="compositionally biased region" description="Basic and acidic residues" evidence="2">
    <location>
        <begin position="328"/>
        <end position="344"/>
    </location>
</feature>
<comment type="caution">
    <text evidence="3">The sequence shown here is derived from an EMBL/GenBank/DDBJ whole genome shotgun (WGS) entry which is preliminary data.</text>
</comment>
<evidence type="ECO:0000256" key="2">
    <source>
        <dbReference type="SAM" id="MobiDB-lite"/>
    </source>
</evidence>
<dbReference type="Proteomes" id="UP000280434">
    <property type="component" value="Unassembled WGS sequence"/>
</dbReference>
<organism evidence="3 4">
    <name type="scientific">Trinickia fusca</name>
    <dbReference type="NCBI Taxonomy" id="2419777"/>
    <lineage>
        <taxon>Bacteria</taxon>
        <taxon>Pseudomonadati</taxon>
        <taxon>Pseudomonadota</taxon>
        <taxon>Betaproteobacteria</taxon>
        <taxon>Burkholderiales</taxon>
        <taxon>Burkholderiaceae</taxon>
        <taxon>Trinickia</taxon>
    </lineage>
</organism>
<feature type="compositionally biased region" description="Basic and acidic residues" evidence="2">
    <location>
        <begin position="565"/>
        <end position="586"/>
    </location>
</feature>
<evidence type="ECO:0000313" key="3">
    <source>
        <dbReference type="EMBL" id="RKP47601.1"/>
    </source>
</evidence>
<feature type="compositionally biased region" description="Basic and acidic residues" evidence="2">
    <location>
        <begin position="260"/>
        <end position="281"/>
    </location>
</feature>